<name>A0AAV1CIH6_OLDCO</name>
<organism evidence="1 2">
    <name type="scientific">Oldenlandia corymbosa var. corymbosa</name>
    <dbReference type="NCBI Taxonomy" id="529605"/>
    <lineage>
        <taxon>Eukaryota</taxon>
        <taxon>Viridiplantae</taxon>
        <taxon>Streptophyta</taxon>
        <taxon>Embryophyta</taxon>
        <taxon>Tracheophyta</taxon>
        <taxon>Spermatophyta</taxon>
        <taxon>Magnoliopsida</taxon>
        <taxon>eudicotyledons</taxon>
        <taxon>Gunneridae</taxon>
        <taxon>Pentapetalae</taxon>
        <taxon>asterids</taxon>
        <taxon>lamiids</taxon>
        <taxon>Gentianales</taxon>
        <taxon>Rubiaceae</taxon>
        <taxon>Rubioideae</taxon>
        <taxon>Spermacoceae</taxon>
        <taxon>Hedyotis-Oldenlandia complex</taxon>
        <taxon>Oldenlandia</taxon>
    </lineage>
</organism>
<sequence length="140" mass="15525">MDDSRKPVDAAKEVSLATNRKGFRLQPSKVTWVSKKMGKNSDLQVDIIQENPLIVKEVELQDVESRPAETLPAKTLVAQTLVAGFKPLCVLETIDEAENEVVDDVEDDNVETVCIEDLTFGLYSLEYPNPAIAPQPLEEV</sequence>
<dbReference type="Proteomes" id="UP001161247">
    <property type="component" value="Chromosome 2"/>
</dbReference>
<proteinExistence type="predicted"/>
<keyword evidence="2" id="KW-1185">Reference proteome</keyword>
<protein>
    <submittedName>
        <fullName evidence="1">OLC1v1031140C1</fullName>
    </submittedName>
</protein>
<accession>A0AAV1CIH6</accession>
<reference evidence="1" key="1">
    <citation type="submission" date="2023-03" db="EMBL/GenBank/DDBJ databases">
        <authorList>
            <person name="Julca I."/>
        </authorList>
    </citation>
    <scope>NUCLEOTIDE SEQUENCE</scope>
</reference>
<dbReference type="AlphaFoldDB" id="A0AAV1CIH6"/>
<evidence type="ECO:0000313" key="2">
    <source>
        <dbReference type="Proteomes" id="UP001161247"/>
    </source>
</evidence>
<gene>
    <name evidence="1" type="ORF">OLC1_LOCUS6255</name>
</gene>
<dbReference type="EMBL" id="OX459119">
    <property type="protein sequence ID" value="CAI9095242.1"/>
    <property type="molecule type" value="Genomic_DNA"/>
</dbReference>
<evidence type="ECO:0000313" key="1">
    <source>
        <dbReference type="EMBL" id="CAI9095242.1"/>
    </source>
</evidence>